<name>A0A0A9HL02_ARUDO</name>
<reference evidence="1" key="2">
    <citation type="journal article" date="2015" name="Data Brief">
        <title>Shoot transcriptome of the giant reed, Arundo donax.</title>
        <authorList>
            <person name="Barrero R.A."/>
            <person name="Guerrero F.D."/>
            <person name="Moolhuijzen P."/>
            <person name="Goolsby J.A."/>
            <person name="Tidwell J."/>
            <person name="Bellgard S.E."/>
            <person name="Bellgard M.I."/>
        </authorList>
    </citation>
    <scope>NUCLEOTIDE SEQUENCE</scope>
    <source>
        <tissue evidence="1">Shoot tissue taken approximately 20 cm above the soil surface</tissue>
    </source>
</reference>
<sequence>MAIMLRPNCRHNYASGLVESAGGLNFEVFG</sequence>
<reference evidence="1" key="1">
    <citation type="submission" date="2014-09" db="EMBL/GenBank/DDBJ databases">
        <authorList>
            <person name="Magalhaes I.L.F."/>
            <person name="Oliveira U."/>
            <person name="Santos F.R."/>
            <person name="Vidigal T.H.D.A."/>
            <person name="Brescovit A.D."/>
            <person name="Santos A.J."/>
        </authorList>
    </citation>
    <scope>NUCLEOTIDE SEQUENCE</scope>
    <source>
        <tissue evidence="1">Shoot tissue taken approximately 20 cm above the soil surface</tissue>
    </source>
</reference>
<dbReference type="AlphaFoldDB" id="A0A0A9HL02"/>
<protein>
    <submittedName>
        <fullName evidence="1">Uncharacterized protein</fullName>
    </submittedName>
</protein>
<dbReference type="EMBL" id="GBRH01161387">
    <property type="protein sequence ID" value="JAE36509.1"/>
    <property type="molecule type" value="Transcribed_RNA"/>
</dbReference>
<proteinExistence type="predicted"/>
<evidence type="ECO:0000313" key="1">
    <source>
        <dbReference type="EMBL" id="JAE36509.1"/>
    </source>
</evidence>
<accession>A0A0A9HL02</accession>
<organism evidence="1">
    <name type="scientific">Arundo donax</name>
    <name type="common">Giant reed</name>
    <name type="synonym">Donax arundinaceus</name>
    <dbReference type="NCBI Taxonomy" id="35708"/>
    <lineage>
        <taxon>Eukaryota</taxon>
        <taxon>Viridiplantae</taxon>
        <taxon>Streptophyta</taxon>
        <taxon>Embryophyta</taxon>
        <taxon>Tracheophyta</taxon>
        <taxon>Spermatophyta</taxon>
        <taxon>Magnoliopsida</taxon>
        <taxon>Liliopsida</taxon>
        <taxon>Poales</taxon>
        <taxon>Poaceae</taxon>
        <taxon>PACMAD clade</taxon>
        <taxon>Arundinoideae</taxon>
        <taxon>Arundineae</taxon>
        <taxon>Arundo</taxon>
    </lineage>
</organism>